<accession>A0A1Q9D6U8</accession>
<dbReference type="AlphaFoldDB" id="A0A1Q9D6U8"/>
<reference evidence="1 2" key="1">
    <citation type="submission" date="2016-02" db="EMBL/GenBank/DDBJ databases">
        <title>Genome analysis of coral dinoflagellate symbionts highlights evolutionary adaptations to a symbiotic lifestyle.</title>
        <authorList>
            <person name="Aranda M."/>
            <person name="Li Y."/>
            <person name="Liew Y.J."/>
            <person name="Baumgarten S."/>
            <person name="Simakov O."/>
            <person name="Wilson M."/>
            <person name="Piel J."/>
            <person name="Ashoor H."/>
            <person name="Bougouffa S."/>
            <person name="Bajic V.B."/>
            <person name="Ryu T."/>
            <person name="Ravasi T."/>
            <person name="Bayer T."/>
            <person name="Micklem G."/>
            <person name="Kim H."/>
            <person name="Bhak J."/>
            <person name="Lajeunesse T.C."/>
            <person name="Voolstra C.R."/>
        </authorList>
    </citation>
    <scope>NUCLEOTIDE SEQUENCE [LARGE SCALE GENOMIC DNA]</scope>
    <source>
        <strain evidence="1 2">CCMP2467</strain>
    </source>
</reference>
<name>A0A1Q9D6U8_SYMMI</name>
<keyword evidence="2" id="KW-1185">Reference proteome</keyword>
<dbReference type="Proteomes" id="UP000186817">
    <property type="component" value="Unassembled WGS sequence"/>
</dbReference>
<protein>
    <submittedName>
        <fullName evidence="1">Uncharacterized protein</fullName>
    </submittedName>
</protein>
<sequence length="420" mass="45503">MAAPATPAEAWTVVEGIVDNITRDDVFARLEEMQKTVARLNLGEDEDTAHADQVMSGRTRLGIVARPDLSCLGSVAQDFGVKGMSPFADLALAALIKADQVHLRAAGDWLDAAGSSGSSARERPDEETERLILKADVTEECFVNKVGTYGMASAQLYGGKVFTPKDIEKGLGETGRITVDPGEEANQISMEQAQWGNDRTADVNMWGPLFGLFLSALGMVWQFTKRIPAQRIFDYGITDEAVEDNSPGSLLAMDTMTMPLKLFLANLSSGKADIRGLGGHCHLGMASALLLQAHQELQNNDVATKVAWLVGLANQLLAPLAQANVSVPVGVWPVEELSAMVSGLMERANQEQSAWLLVAADTWRQAASPSVYVFLSVLSWFLLKLGMYALDNAGQDCHNPNMCRQASKSTNWRRDRSSTM</sequence>
<comment type="caution">
    <text evidence="1">The sequence shown here is derived from an EMBL/GenBank/DDBJ whole genome shotgun (WGS) entry which is preliminary data.</text>
</comment>
<evidence type="ECO:0000313" key="2">
    <source>
        <dbReference type="Proteomes" id="UP000186817"/>
    </source>
</evidence>
<organism evidence="1 2">
    <name type="scientific">Symbiodinium microadriaticum</name>
    <name type="common">Dinoflagellate</name>
    <name type="synonym">Zooxanthella microadriatica</name>
    <dbReference type="NCBI Taxonomy" id="2951"/>
    <lineage>
        <taxon>Eukaryota</taxon>
        <taxon>Sar</taxon>
        <taxon>Alveolata</taxon>
        <taxon>Dinophyceae</taxon>
        <taxon>Suessiales</taxon>
        <taxon>Symbiodiniaceae</taxon>
        <taxon>Symbiodinium</taxon>
    </lineage>
</organism>
<gene>
    <name evidence="1" type="ORF">AK812_SmicGene27456</name>
</gene>
<dbReference type="EMBL" id="LSRX01000688">
    <property type="protein sequence ID" value="OLP90911.1"/>
    <property type="molecule type" value="Genomic_DNA"/>
</dbReference>
<proteinExistence type="predicted"/>
<evidence type="ECO:0000313" key="1">
    <source>
        <dbReference type="EMBL" id="OLP90911.1"/>
    </source>
</evidence>